<feature type="compositionally biased region" description="Polar residues" evidence="1">
    <location>
        <begin position="404"/>
        <end position="423"/>
    </location>
</feature>
<dbReference type="PROSITE" id="PS51257">
    <property type="entry name" value="PROKAR_LIPOPROTEIN"/>
    <property type="match status" value="1"/>
</dbReference>
<protein>
    <recommendedName>
        <fullName evidence="3">Haemagglutinin Mycoplasma domain-containing protein</fullName>
    </recommendedName>
</protein>
<evidence type="ECO:0000256" key="1">
    <source>
        <dbReference type="SAM" id="MobiDB-lite"/>
    </source>
</evidence>
<feature type="region of interest" description="Disordered" evidence="1">
    <location>
        <begin position="383"/>
        <end position="423"/>
    </location>
</feature>
<feature type="region of interest" description="Disordered" evidence="1">
    <location>
        <begin position="32"/>
        <end position="75"/>
    </location>
</feature>
<dbReference type="Proteomes" id="UP000514704">
    <property type="component" value="Chromosome"/>
</dbReference>
<name>A0A7D7U367_9MOLU</name>
<dbReference type="KEGG" id="mtuy:H3143_02940"/>
<organism evidence="4 5">
    <name type="scientific">Mycoplasma tullyi</name>
    <dbReference type="NCBI Taxonomy" id="1612150"/>
    <lineage>
        <taxon>Bacteria</taxon>
        <taxon>Bacillati</taxon>
        <taxon>Mycoplasmatota</taxon>
        <taxon>Mollicutes</taxon>
        <taxon>Mycoplasmataceae</taxon>
        <taxon>Mycoplasma</taxon>
    </lineage>
</organism>
<evidence type="ECO:0000259" key="3">
    <source>
        <dbReference type="Pfam" id="PF05692"/>
    </source>
</evidence>
<gene>
    <name evidence="4" type="ORF">H3143_02940</name>
</gene>
<evidence type="ECO:0000313" key="5">
    <source>
        <dbReference type="Proteomes" id="UP000514704"/>
    </source>
</evidence>
<dbReference type="EMBL" id="CP059674">
    <property type="protein sequence ID" value="QMT98431.1"/>
    <property type="molecule type" value="Genomic_DNA"/>
</dbReference>
<proteinExistence type="predicted"/>
<evidence type="ECO:0000256" key="2">
    <source>
        <dbReference type="SAM" id="SignalP"/>
    </source>
</evidence>
<evidence type="ECO:0000313" key="4">
    <source>
        <dbReference type="EMBL" id="QMT98431.1"/>
    </source>
</evidence>
<reference evidence="4 5" key="1">
    <citation type="journal article" date="2017" name="Int. J. Syst. Evol. Microbiol.">
        <title>Mycoplasma tullyi sp. nov., isolated from penguins of the genus Spheniscus.</title>
        <authorList>
            <person name="Yavari C.A."/>
            <person name="Ramirez A.S."/>
            <person name="Nicholas R.A.J."/>
            <person name="Radford A.D."/>
            <person name="Darby A.C."/>
            <person name="Bradbury J.M."/>
        </authorList>
    </citation>
    <scope>NUCLEOTIDE SEQUENCE [LARGE SCALE GENOMIC DNA]</scope>
    <source>
        <strain evidence="4 5">56A97T</strain>
    </source>
</reference>
<dbReference type="Pfam" id="PF07554">
    <property type="entry name" value="FIVAR"/>
    <property type="match status" value="2"/>
</dbReference>
<dbReference type="Gene3D" id="2.60.120.260">
    <property type="entry name" value="Galactose-binding domain-like"/>
    <property type="match status" value="1"/>
</dbReference>
<accession>A0A7D7U367</accession>
<dbReference type="RefSeq" id="WP_182078716.1">
    <property type="nucleotide sequence ID" value="NZ_CP059674.1"/>
</dbReference>
<feature type="domain" description="Haemagglutinin Mycoplasma" evidence="3">
    <location>
        <begin position="250"/>
        <end position="665"/>
    </location>
</feature>
<dbReference type="Pfam" id="PF05692">
    <property type="entry name" value="Myco_haema"/>
    <property type="match status" value="1"/>
</dbReference>
<dbReference type="AlphaFoldDB" id="A0A7D7U367"/>
<feature type="signal peptide" evidence="2">
    <location>
        <begin position="1"/>
        <end position="22"/>
    </location>
</feature>
<feature type="compositionally biased region" description="Polar residues" evidence="1">
    <location>
        <begin position="383"/>
        <end position="395"/>
    </location>
</feature>
<keyword evidence="2" id="KW-0732">Signal</keyword>
<dbReference type="InterPro" id="IPR008692">
    <property type="entry name" value="Hemogglutn_Mycoplasma"/>
</dbReference>
<feature type="chain" id="PRO_5028182961" description="Haemagglutinin Mycoplasma domain-containing protein" evidence="2">
    <location>
        <begin position="23"/>
        <end position="677"/>
    </location>
</feature>
<keyword evidence="5" id="KW-1185">Reference proteome</keyword>
<sequence>MKRKNVLKFVSLLGIGSFVMLAAASCTQAITPVPKSGTTTSDPNATNPNSSNNGRDMTDNMSGVNSNPTNDQGMVDPSIQQLASAKKSLTDLLNTETTNITTYSDYAKIESALKSAYDNAKNVANNSDSTLENLKSAEASLRTALQTAATNKQTFDNENKALVTAYNDLKTTLLSKETTLSTLSVDKYSGIKDHVIKALDIGSGIISQKLDSIPGTDLAADTIVKADQDIKDDLGKLQEWMQNADKFSNYEKNPLSKTQITTGTGASNTSQQPGNYSFVAFSANPTSANTTPPGWNFAQRKVWGTLTAPLATQTTTGENQESIPLTDVSWIYNLNGMGTKYTLDFTYYGPSTGYLYFPYKLVDNSQSTKVGLQYKLNEGSETPISFMPTATSAQPASRAAEAPSSDQASDSNQNMAVATQTNPTPTVDDIKVAKITLTNLKFGKNTVEFSVPNGDNMVAPMIGNMYLTSNQNSTDEIYDSIFGNSLSDNNSVTVDILNGYSLSASYSIYVRQFTGLHQAPSNNPIYLVGYIGGSAGREDQPAISGSNRLPNTNGANRSLTVYVNAPKDGDYYVGGSYLTNQNRMISFSNKSTGEASSNSLMLNIMGQTDWNTLGKFDTSNNTNIANGSSTTNMTLNLKKGLNKIDIGGVSSGDTPYIGNLVFTLKNSTQGNAEPNQM</sequence>